<organism evidence="2 3">
    <name type="scientific">Reyranella soli</name>
    <dbReference type="NCBI Taxonomy" id="1230389"/>
    <lineage>
        <taxon>Bacteria</taxon>
        <taxon>Pseudomonadati</taxon>
        <taxon>Pseudomonadota</taxon>
        <taxon>Alphaproteobacteria</taxon>
        <taxon>Hyphomicrobiales</taxon>
        <taxon>Reyranellaceae</taxon>
        <taxon>Reyranella</taxon>
    </lineage>
</organism>
<evidence type="ECO:0000256" key="1">
    <source>
        <dbReference type="SAM" id="SignalP"/>
    </source>
</evidence>
<evidence type="ECO:0000313" key="3">
    <source>
        <dbReference type="Proteomes" id="UP000321058"/>
    </source>
</evidence>
<comment type="caution">
    <text evidence="2">The sequence shown here is derived from an EMBL/GenBank/DDBJ whole genome shotgun (WGS) entry which is preliminary data.</text>
</comment>
<gene>
    <name evidence="2" type="ORF">RSO01_69600</name>
</gene>
<keyword evidence="3" id="KW-1185">Reference proteome</keyword>
<name>A0A512NLG8_9HYPH</name>
<protein>
    <submittedName>
        <fullName evidence="2">Uncharacterized protein</fullName>
    </submittedName>
</protein>
<feature type="chain" id="PRO_5021696858" evidence="1">
    <location>
        <begin position="36"/>
        <end position="132"/>
    </location>
</feature>
<proteinExistence type="predicted"/>
<sequence length="132" mass="13801">MAPLGGVIPRGVMMMKTATFGAAALFLVFSVAGQAADQQATALPGANKADSTCVSQHSAEPNLSATDLLSKDFDIKAAVPGGLWLQKKQEVFYCNAGVVKDGDTMCWKLHKPVSGQSCSEAIDRASAKDPRS</sequence>
<evidence type="ECO:0000313" key="2">
    <source>
        <dbReference type="EMBL" id="GEP59794.1"/>
    </source>
</evidence>
<accession>A0A512NLG8</accession>
<feature type="signal peptide" evidence="1">
    <location>
        <begin position="1"/>
        <end position="35"/>
    </location>
</feature>
<reference evidence="2 3" key="1">
    <citation type="submission" date="2019-07" db="EMBL/GenBank/DDBJ databases">
        <title>Whole genome shotgun sequence of Reyranella soli NBRC 108950.</title>
        <authorList>
            <person name="Hosoyama A."/>
            <person name="Uohara A."/>
            <person name="Ohji S."/>
            <person name="Ichikawa N."/>
        </authorList>
    </citation>
    <scope>NUCLEOTIDE SEQUENCE [LARGE SCALE GENOMIC DNA]</scope>
    <source>
        <strain evidence="2 3">NBRC 108950</strain>
    </source>
</reference>
<dbReference type="Proteomes" id="UP000321058">
    <property type="component" value="Unassembled WGS sequence"/>
</dbReference>
<dbReference type="AlphaFoldDB" id="A0A512NLG8"/>
<keyword evidence="1" id="KW-0732">Signal</keyword>
<dbReference type="EMBL" id="BKAJ01000140">
    <property type="protein sequence ID" value="GEP59794.1"/>
    <property type="molecule type" value="Genomic_DNA"/>
</dbReference>